<dbReference type="PANTHER" id="PTHR24173">
    <property type="entry name" value="ANKYRIN REPEAT CONTAINING"/>
    <property type="match status" value="1"/>
</dbReference>
<dbReference type="EMBL" id="CANTFL010001361">
    <property type="protein sequence ID" value="CAI5738225.1"/>
    <property type="molecule type" value="Genomic_DNA"/>
</dbReference>
<evidence type="ECO:0000256" key="1">
    <source>
        <dbReference type="ARBA" id="ARBA00022737"/>
    </source>
</evidence>
<keyword evidence="1" id="KW-0677">Repeat</keyword>
<gene>
    <name evidence="6" type="ORF">HBR001_LOCUS7418</name>
</gene>
<keyword evidence="5" id="KW-0812">Transmembrane</keyword>
<feature type="region of interest" description="Disordered" evidence="4">
    <location>
        <begin position="72"/>
        <end position="112"/>
    </location>
</feature>
<name>A0AAV0UR26_HYABA</name>
<feature type="transmembrane region" description="Helical" evidence="5">
    <location>
        <begin position="26"/>
        <end position="45"/>
    </location>
</feature>
<dbReference type="InterPro" id="IPR036770">
    <property type="entry name" value="Ankyrin_rpt-contain_sf"/>
</dbReference>
<organism evidence="6 7">
    <name type="scientific">Hyaloperonospora brassicae</name>
    <name type="common">Brassica downy mildew</name>
    <name type="synonym">Peronospora brassicae</name>
    <dbReference type="NCBI Taxonomy" id="162125"/>
    <lineage>
        <taxon>Eukaryota</taxon>
        <taxon>Sar</taxon>
        <taxon>Stramenopiles</taxon>
        <taxon>Oomycota</taxon>
        <taxon>Peronosporomycetes</taxon>
        <taxon>Peronosporales</taxon>
        <taxon>Peronosporaceae</taxon>
        <taxon>Hyaloperonospora</taxon>
    </lineage>
</organism>
<sequence>MRPTDATPNAYAHLNANLSAPPQTHIHPIALALGIAGFFCLLFLVSASSYQKHQLQVLARKLLRKKRKSVADEDRFGAVTSRPVPKPNHTGTSTGSRQSTAASASPHPTADLPSFVRHAAETGNARVVKRWIHSPNRYVDAASAENLTALHYAVRSGHNECTRLLLAAHADPNAADERRVTPLHLAALGGHALCVKLLLDSNADPLLVDVDDHTPLYIAEQSGNIGCARLLQRAMAKAVMQDEASTVTLRAGASTARVDNAV</sequence>
<evidence type="ECO:0008006" key="8">
    <source>
        <dbReference type="Google" id="ProtNLM"/>
    </source>
</evidence>
<dbReference type="PROSITE" id="PS50297">
    <property type="entry name" value="ANK_REP_REGION"/>
    <property type="match status" value="2"/>
</dbReference>
<evidence type="ECO:0000256" key="3">
    <source>
        <dbReference type="PROSITE-ProRule" id="PRU00023"/>
    </source>
</evidence>
<keyword evidence="5" id="KW-1133">Transmembrane helix</keyword>
<evidence type="ECO:0000256" key="2">
    <source>
        <dbReference type="ARBA" id="ARBA00023043"/>
    </source>
</evidence>
<evidence type="ECO:0000256" key="4">
    <source>
        <dbReference type="SAM" id="MobiDB-lite"/>
    </source>
</evidence>
<comment type="caution">
    <text evidence="6">The sequence shown here is derived from an EMBL/GenBank/DDBJ whole genome shotgun (WGS) entry which is preliminary data.</text>
</comment>
<accession>A0AAV0UR26</accession>
<dbReference type="Gene3D" id="1.25.40.20">
    <property type="entry name" value="Ankyrin repeat-containing domain"/>
    <property type="match status" value="2"/>
</dbReference>
<keyword evidence="5" id="KW-0472">Membrane</keyword>
<feature type="compositionally biased region" description="Low complexity" evidence="4">
    <location>
        <begin position="99"/>
        <end position="110"/>
    </location>
</feature>
<feature type="repeat" description="ANK" evidence="3">
    <location>
        <begin position="145"/>
        <end position="177"/>
    </location>
</feature>
<dbReference type="Proteomes" id="UP001162031">
    <property type="component" value="Unassembled WGS sequence"/>
</dbReference>
<dbReference type="PANTHER" id="PTHR24173:SF74">
    <property type="entry name" value="ANKYRIN REPEAT DOMAIN-CONTAINING PROTEIN 16"/>
    <property type="match status" value="1"/>
</dbReference>
<reference evidence="6" key="1">
    <citation type="submission" date="2022-12" db="EMBL/GenBank/DDBJ databases">
        <authorList>
            <person name="Webb A."/>
        </authorList>
    </citation>
    <scope>NUCLEOTIDE SEQUENCE</scope>
    <source>
        <strain evidence="6">Hp1</strain>
    </source>
</reference>
<evidence type="ECO:0000313" key="7">
    <source>
        <dbReference type="Proteomes" id="UP001162031"/>
    </source>
</evidence>
<feature type="compositionally biased region" description="Polar residues" evidence="4">
    <location>
        <begin position="89"/>
        <end position="98"/>
    </location>
</feature>
<dbReference type="SMART" id="SM00248">
    <property type="entry name" value="ANK"/>
    <property type="match status" value="3"/>
</dbReference>
<keyword evidence="2 3" id="KW-0040">ANK repeat</keyword>
<dbReference type="PROSITE" id="PS50088">
    <property type="entry name" value="ANK_REPEAT"/>
    <property type="match status" value="2"/>
</dbReference>
<dbReference type="AlphaFoldDB" id="A0AAV0UR26"/>
<dbReference type="InterPro" id="IPR002110">
    <property type="entry name" value="Ankyrin_rpt"/>
</dbReference>
<proteinExistence type="predicted"/>
<keyword evidence="7" id="KW-1185">Reference proteome</keyword>
<feature type="repeat" description="ANK" evidence="3">
    <location>
        <begin position="178"/>
        <end position="210"/>
    </location>
</feature>
<evidence type="ECO:0000256" key="5">
    <source>
        <dbReference type="SAM" id="Phobius"/>
    </source>
</evidence>
<dbReference type="SUPFAM" id="SSF48403">
    <property type="entry name" value="Ankyrin repeat"/>
    <property type="match status" value="1"/>
</dbReference>
<dbReference type="Pfam" id="PF12796">
    <property type="entry name" value="Ank_2"/>
    <property type="match status" value="1"/>
</dbReference>
<protein>
    <recommendedName>
        <fullName evidence="8">RxLR effector candidate protein</fullName>
    </recommendedName>
</protein>
<evidence type="ECO:0000313" key="6">
    <source>
        <dbReference type="EMBL" id="CAI5738225.1"/>
    </source>
</evidence>